<sequence>MPFTALRADRPRAEAGVRAAYAAAGLTPPAAFVWLPSPAAGALLSVLLRPGLPPATRTALLATPALRPFLPILITALQNPRPTSPPAPDQGSSAAMRRSALGTAPHEPDHRLPSPENRLPQSEAATGSLPLGDGPLRETEATSSPDGSPTESRTKTEASPPPENDALPQSGTETAASPNVFPQGEAAVARGGSLRETDASSGSVVLEELLAGIEAGAGVRERVRTAPWERERAAARAELGPRGWADVWARTGALTWDRVNELVTRIRRAIGELGGEEHGPLLRAATLDAVLGQHDAPWLELFASLDRLTPLHGLAEVAASAGWWWPYENLVILSDRPTDLHRDEPGRLHRGDGPALAYSDGFALHAWRGMPIPPDFLNTLTGLTASRILAEENAELRRVMLEHFGYDRYLADIGARPLHQDETGVLWRIDLPGDEPVVMVEVVNSTPEPDGTRRTYYLRVPPRTRTARAGVAWTFGLTEAEYRPLQET</sequence>
<feature type="domain" description="DUF6745" evidence="2">
    <location>
        <begin position="282"/>
        <end position="488"/>
    </location>
</feature>
<comment type="caution">
    <text evidence="3">The sequence shown here is derived from an EMBL/GenBank/DDBJ whole genome shotgun (WGS) entry which is preliminary data.</text>
</comment>
<dbReference type="RefSeq" id="WP_344244352.1">
    <property type="nucleotide sequence ID" value="NZ_BAAAHH010000031.1"/>
</dbReference>
<keyword evidence="4" id="KW-1185">Reference proteome</keyword>
<protein>
    <recommendedName>
        <fullName evidence="2">DUF6745 domain-containing protein</fullName>
    </recommendedName>
</protein>
<evidence type="ECO:0000313" key="3">
    <source>
        <dbReference type="EMBL" id="GAA0963668.1"/>
    </source>
</evidence>
<reference evidence="4" key="1">
    <citation type="journal article" date="2019" name="Int. J. Syst. Evol. Microbiol.">
        <title>The Global Catalogue of Microorganisms (GCM) 10K type strain sequencing project: providing services to taxonomists for standard genome sequencing and annotation.</title>
        <authorList>
            <consortium name="The Broad Institute Genomics Platform"/>
            <consortium name="The Broad Institute Genome Sequencing Center for Infectious Disease"/>
            <person name="Wu L."/>
            <person name="Ma J."/>
        </authorList>
    </citation>
    <scope>NUCLEOTIDE SEQUENCE [LARGE SCALE GENOMIC DNA]</scope>
    <source>
        <strain evidence="4">JCM 10696</strain>
    </source>
</reference>
<name>A0ABP4CB30_9ACTN</name>
<feature type="compositionally biased region" description="Polar residues" evidence="1">
    <location>
        <begin position="141"/>
        <end position="151"/>
    </location>
</feature>
<feature type="region of interest" description="Disordered" evidence="1">
    <location>
        <begin position="77"/>
        <end position="179"/>
    </location>
</feature>
<evidence type="ECO:0000313" key="4">
    <source>
        <dbReference type="Proteomes" id="UP001500665"/>
    </source>
</evidence>
<feature type="compositionally biased region" description="Polar residues" evidence="1">
    <location>
        <begin position="167"/>
        <end position="177"/>
    </location>
</feature>
<evidence type="ECO:0000259" key="2">
    <source>
        <dbReference type="Pfam" id="PF20530"/>
    </source>
</evidence>
<accession>A0ABP4CB30</accession>
<dbReference type="InterPro" id="IPR046633">
    <property type="entry name" value="DUF6745"/>
</dbReference>
<organism evidence="3 4">
    <name type="scientific">Actinocorallia libanotica</name>
    <dbReference type="NCBI Taxonomy" id="46162"/>
    <lineage>
        <taxon>Bacteria</taxon>
        <taxon>Bacillati</taxon>
        <taxon>Actinomycetota</taxon>
        <taxon>Actinomycetes</taxon>
        <taxon>Streptosporangiales</taxon>
        <taxon>Thermomonosporaceae</taxon>
        <taxon>Actinocorallia</taxon>
    </lineage>
</organism>
<proteinExistence type="predicted"/>
<gene>
    <name evidence="3" type="ORF">GCM10009550_59690</name>
</gene>
<evidence type="ECO:0000256" key="1">
    <source>
        <dbReference type="SAM" id="MobiDB-lite"/>
    </source>
</evidence>
<dbReference type="Pfam" id="PF20530">
    <property type="entry name" value="DUF6745"/>
    <property type="match status" value="1"/>
</dbReference>
<dbReference type="Proteomes" id="UP001500665">
    <property type="component" value="Unassembled WGS sequence"/>
</dbReference>
<dbReference type="EMBL" id="BAAAHH010000031">
    <property type="protein sequence ID" value="GAA0963668.1"/>
    <property type="molecule type" value="Genomic_DNA"/>
</dbReference>